<evidence type="ECO:0000313" key="3">
    <source>
        <dbReference type="Proteomes" id="UP000249341"/>
    </source>
</evidence>
<dbReference type="PANTHER" id="PTHR46825">
    <property type="entry name" value="D-ALANYL-D-ALANINE-CARBOXYPEPTIDASE/ENDOPEPTIDASE AMPH"/>
    <property type="match status" value="1"/>
</dbReference>
<evidence type="ECO:0000313" key="2">
    <source>
        <dbReference type="EMBL" id="RAK27436.1"/>
    </source>
</evidence>
<dbReference type="SUPFAM" id="SSF56601">
    <property type="entry name" value="beta-lactamase/transpeptidase-like"/>
    <property type="match status" value="1"/>
</dbReference>
<dbReference type="Gene3D" id="3.40.710.10">
    <property type="entry name" value="DD-peptidase/beta-lactamase superfamily"/>
    <property type="match status" value="1"/>
</dbReference>
<protein>
    <submittedName>
        <fullName evidence="2">CubicO group peptidase (Beta-lactamase class C family)</fullName>
    </submittedName>
</protein>
<evidence type="ECO:0000259" key="1">
    <source>
        <dbReference type="Pfam" id="PF00144"/>
    </source>
</evidence>
<organism evidence="2 3">
    <name type="scientific">Actinoplanes lutulentus</name>
    <dbReference type="NCBI Taxonomy" id="1287878"/>
    <lineage>
        <taxon>Bacteria</taxon>
        <taxon>Bacillati</taxon>
        <taxon>Actinomycetota</taxon>
        <taxon>Actinomycetes</taxon>
        <taxon>Micromonosporales</taxon>
        <taxon>Micromonosporaceae</taxon>
        <taxon>Actinoplanes</taxon>
    </lineage>
</organism>
<comment type="caution">
    <text evidence="2">The sequence shown here is derived from an EMBL/GenBank/DDBJ whole genome shotgun (WGS) entry which is preliminary data.</text>
</comment>
<dbReference type="Proteomes" id="UP000249341">
    <property type="component" value="Unassembled WGS sequence"/>
</dbReference>
<gene>
    <name evidence="2" type="ORF">B0I29_12370</name>
</gene>
<dbReference type="InterPro" id="IPR001466">
    <property type="entry name" value="Beta-lactam-related"/>
</dbReference>
<dbReference type="Pfam" id="PF00144">
    <property type="entry name" value="Beta-lactamase"/>
    <property type="match status" value="1"/>
</dbReference>
<name>A0A327YZT3_9ACTN</name>
<dbReference type="PANTHER" id="PTHR46825:SF9">
    <property type="entry name" value="BETA-LACTAMASE-RELATED DOMAIN-CONTAINING PROTEIN"/>
    <property type="match status" value="1"/>
</dbReference>
<dbReference type="AlphaFoldDB" id="A0A327YZT3"/>
<dbReference type="InterPro" id="IPR050491">
    <property type="entry name" value="AmpC-like"/>
</dbReference>
<accession>A0A327YZT3</accession>
<dbReference type="OrthoDB" id="5377981at2"/>
<dbReference type="InterPro" id="IPR012338">
    <property type="entry name" value="Beta-lactam/transpept-like"/>
</dbReference>
<sequence length="322" mass="34105">MGLVTDLEQAVAKLAARRHGVVVATITGDRVEVRGTAGLDASTRFEIGSVTKVFTALTLARLVVAGAVTLDEPLRDFGFPVPTRGGAPITLRHLATHTSGLPRLPTGMLLGALLRPSQPDPYAGCSSLMLSKSLERTRLSAEPGRKFRYSNFGAGLLGLALSRRTGLNYEALVAREISGVLRLTATSVAGAVTQGYRKVGRPVPPWNLADLTGAGGLRSTVADLAVVVRAQWDPESELAPAAEAALGVEHRVNPFLTARLGWFSRRVKGSSEQFFHNGGTGGFVSFVGFDRERRVGVVALSDTRRPVDGAAFELLTALPSGR</sequence>
<reference evidence="2 3" key="1">
    <citation type="submission" date="2018-06" db="EMBL/GenBank/DDBJ databases">
        <title>Genomic Encyclopedia of Type Strains, Phase III (KMG-III): the genomes of soil and plant-associated and newly described type strains.</title>
        <authorList>
            <person name="Whitman W."/>
        </authorList>
    </citation>
    <scope>NUCLEOTIDE SEQUENCE [LARGE SCALE GENOMIC DNA]</scope>
    <source>
        <strain evidence="2 3">CGMCC 4.7090</strain>
    </source>
</reference>
<proteinExistence type="predicted"/>
<feature type="domain" description="Beta-lactamase-related" evidence="1">
    <location>
        <begin position="8"/>
        <end position="307"/>
    </location>
</feature>
<keyword evidence="3" id="KW-1185">Reference proteome</keyword>
<dbReference type="EMBL" id="QLMJ01000023">
    <property type="protein sequence ID" value="RAK27436.1"/>
    <property type="molecule type" value="Genomic_DNA"/>
</dbReference>